<dbReference type="GO" id="GO:0005634">
    <property type="term" value="C:nucleus"/>
    <property type="evidence" value="ECO:0007669"/>
    <property type="project" value="UniProtKB-SubCell"/>
</dbReference>
<evidence type="ECO:0000256" key="5">
    <source>
        <dbReference type="ARBA" id="ARBA00022726"/>
    </source>
</evidence>
<evidence type="ECO:0000256" key="4">
    <source>
        <dbReference type="ARBA" id="ARBA00022679"/>
    </source>
</evidence>
<evidence type="ECO:0000256" key="6">
    <source>
        <dbReference type="ARBA" id="ARBA00022741"/>
    </source>
</evidence>
<dbReference type="EC" id="2.7.1.20" evidence="3 9"/>
<comment type="catalytic activity">
    <reaction evidence="9">
        <text>adenosine + ATP = AMP + ADP + H(+)</text>
        <dbReference type="Rhea" id="RHEA:20824"/>
        <dbReference type="ChEBI" id="CHEBI:15378"/>
        <dbReference type="ChEBI" id="CHEBI:16335"/>
        <dbReference type="ChEBI" id="CHEBI:30616"/>
        <dbReference type="ChEBI" id="CHEBI:456215"/>
        <dbReference type="ChEBI" id="CHEBI:456216"/>
        <dbReference type="EC" id="2.7.1.20"/>
    </reaction>
</comment>
<organism evidence="12 13">
    <name type="scientific">Scylla paramamosain</name>
    <name type="common">Mud crab</name>
    <dbReference type="NCBI Taxonomy" id="85552"/>
    <lineage>
        <taxon>Eukaryota</taxon>
        <taxon>Metazoa</taxon>
        <taxon>Ecdysozoa</taxon>
        <taxon>Arthropoda</taxon>
        <taxon>Crustacea</taxon>
        <taxon>Multicrustacea</taxon>
        <taxon>Malacostraca</taxon>
        <taxon>Eumalacostraca</taxon>
        <taxon>Eucarida</taxon>
        <taxon>Decapoda</taxon>
        <taxon>Pleocyemata</taxon>
        <taxon>Brachyura</taxon>
        <taxon>Eubrachyura</taxon>
        <taxon>Portunoidea</taxon>
        <taxon>Portunidae</taxon>
        <taxon>Portuninae</taxon>
        <taxon>Scylla</taxon>
    </lineage>
</organism>
<evidence type="ECO:0000259" key="11">
    <source>
        <dbReference type="Pfam" id="PF00294"/>
    </source>
</evidence>
<keyword evidence="6 9" id="KW-0547">Nucleotide-binding</keyword>
<proteinExistence type="inferred from homology"/>
<dbReference type="SUPFAM" id="SSF53613">
    <property type="entry name" value="Ribokinase-like"/>
    <property type="match status" value="1"/>
</dbReference>
<evidence type="ECO:0000256" key="7">
    <source>
        <dbReference type="ARBA" id="ARBA00022777"/>
    </source>
</evidence>
<sequence>MEKYPVEYTAGGCALNSSRVFCWVLGEPHRVVFVGGIGKDEAARRLSDIVEESGVITRFVKVDDQPTGVCVALVLGACRCLCADIGAAATCLPHHVFAPHLTPVLEEAEFIYVEGYFITHSFPAALQVKAALRQHPTQHSAPRQHEAREPAGHSLERLVLTSTVSLKPCAGVSLLKYVLERQPPPPPLPEEWHCPLPSPPDGLPWSVPHFTCTPVRQYSNGSPHTSESEAQTKNTDTTAGKIVITAVMLPLLSSLVRKAKDVRWNNDGGDTLPPERHLTSLLDATSWAAQSPERLQHHGSPSNFPCGLRWSSGGPLVV</sequence>
<feature type="domain" description="Carbohydrate kinase PfkB" evidence="11">
    <location>
        <begin position="6"/>
        <end position="133"/>
    </location>
</feature>
<keyword evidence="4 9" id="KW-0808">Transferase</keyword>
<evidence type="ECO:0000256" key="10">
    <source>
        <dbReference type="SAM" id="MobiDB-lite"/>
    </source>
</evidence>
<dbReference type="PANTHER" id="PTHR45769">
    <property type="entry name" value="ADENOSINE KINASE"/>
    <property type="match status" value="1"/>
</dbReference>
<dbReference type="InterPro" id="IPR011611">
    <property type="entry name" value="PfkB_dom"/>
</dbReference>
<comment type="cofactor">
    <cofactor evidence="9">
        <name>Mg(2+)</name>
        <dbReference type="ChEBI" id="CHEBI:18420"/>
    </cofactor>
    <text evidence="9">Binds 3 Mg(2+) ions per subunit.</text>
</comment>
<keyword evidence="13" id="KW-1185">Reference proteome</keyword>
<dbReference type="Gene3D" id="3.40.1190.20">
    <property type="match status" value="1"/>
</dbReference>
<comment type="function">
    <text evidence="9">ATP dependent phosphorylation of adenosine and other related nucleoside analogs to monophosphate derivatives.</text>
</comment>
<keyword evidence="9" id="KW-0539">Nucleus</keyword>
<comment type="subunit">
    <text evidence="9">Monomer.</text>
</comment>
<protein>
    <recommendedName>
        <fullName evidence="3 9">Adenosine kinase</fullName>
        <shortName evidence="9">AK</shortName>
        <ecNumber evidence="3 9">2.7.1.20</ecNumber>
    </recommendedName>
    <alternativeName>
        <fullName evidence="9">Adenosine 5'-phosphotransferase</fullName>
    </alternativeName>
</protein>
<evidence type="ECO:0000256" key="1">
    <source>
        <dbReference type="ARBA" id="ARBA00004801"/>
    </source>
</evidence>
<dbReference type="AlphaFoldDB" id="A0AAW0TDK5"/>
<gene>
    <name evidence="12" type="ORF">O3P69_012206</name>
</gene>
<dbReference type="InterPro" id="IPR001805">
    <property type="entry name" value="Adenokinase"/>
</dbReference>
<evidence type="ECO:0000313" key="13">
    <source>
        <dbReference type="Proteomes" id="UP001487740"/>
    </source>
</evidence>
<evidence type="ECO:0000256" key="3">
    <source>
        <dbReference type="ARBA" id="ARBA00012119"/>
    </source>
</evidence>
<keyword evidence="7 9" id="KW-0418">Kinase</keyword>
<feature type="region of interest" description="Disordered" evidence="10">
    <location>
        <begin position="217"/>
        <end position="236"/>
    </location>
</feature>
<dbReference type="GO" id="GO:0006144">
    <property type="term" value="P:purine nucleobase metabolic process"/>
    <property type="evidence" value="ECO:0007669"/>
    <property type="project" value="TreeGrafter"/>
</dbReference>
<evidence type="ECO:0000256" key="8">
    <source>
        <dbReference type="ARBA" id="ARBA00022840"/>
    </source>
</evidence>
<evidence type="ECO:0000256" key="2">
    <source>
        <dbReference type="ARBA" id="ARBA00010688"/>
    </source>
</evidence>
<keyword evidence="5 9" id="KW-0660">Purine salvage</keyword>
<dbReference type="GO" id="GO:0004001">
    <property type="term" value="F:adenosine kinase activity"/>
    <property type="evidence" value="ECO:0007669"/>
    <property type="project" value="UniProtKB-UniRule"/>
</dbReference>
<dbReference type="GO" id="GO:0005524">
    <property type="term" value="F:ATP binding"/>
    <property type="evidence" value="ECO:0007669"/>
    <property type="project" value="UniProtKB-UniRule"/>
</dbReference>
<dbReference type="PRINTS" id="PR00989">
    <property type="entry name" value="ADENOKINASE"/>
</dbReference>
<dbReference type="InterPro" id="IPR029056">
    <property type="entry name" value="Ribokinase-like"/>
</dbReference>
<comment type="similarity">
    <text evidence="2 9">Belongs to the carbohydrate kinase PfkB family.</text>
</comment>
<comment type="pathway">
    <text evidence="1 9">Purine metabolism; AMP biosynthesis via salvage pathway; AMP from adenosine: step 1/1.</text>
</comment>
<dbReference type="EMBL" id="JARAKH010000033">
    <property type="protein sequence ID" value="KAK8385233.1"/>
    <property type="molecule type" value="Genomic_DNA"/>
</dbReference>
<keyword evidence="8 9" id="KW-0067">ATP-binding</keyword>
<dbReference type="GO" id="GO:0006166">
    <property type="term" value="P:purine ribonucleoside salvage"/>
    <property type="evidence" value="ECO:0007669"/>
    <property type="project" value="UniProtKB-KW"/>
</dbReference>
<dbReference type="GO" id="GO:0005829">
    <property type="term" value="C:cytosol"/>
    <property type="evidence" value="ECO:0007669"/>
    <property type="project" value="TreeGrafter"/>
</dbReference>
<dbReference type="Pfam" id="PF00294">
    <property type="entry name" value="PfkB"/>
    <property type="match status" value="1"/>
</dbReference>
<evidence type="ECO:0000256" key="9">
    <source>
        <dbReference type="RuleBase" id="RU368116"/>
    </source>
</evidence>
<comment type="caution">
    <text evidence="12">The sequence shown here is derived from an EMBL/GenBank/DDBJ whole genome shotgun (WGS) entry which is preliminary data.</text>
</comment>
<accession>A0AAW0TDK5</accession>
<keyword evidence="9" id="KW-0460">Magnesium</keyword>
<reference evidence="12 13" key="1">
    <citation type="submission" date="2023-03" db="EMBL/GenBank/DDBJ databases">
        <title>High-quality genome of Scylla paramamosain provides insights in environmental adaptation.</title>
        <authorList>
            <person name="Zhang L."/>
        </authorList>
    </citation>
    <scope>NUCLEOTIDE SEQUENCE [LARGE SCALE GENOMIC DNA]</scope>
    <source>
        <strain evidence="12">LZ_2023a</strain>
        <tissue evidence="12">Muscle</tissue>
    </source>
</reference>
<evidence type="ECO:0000313" key="12">
    <source>
        <dbReference type="EMBL" id="KAK8385233.1"/>
    </source>
</evidence>
<dbReference type="PANTHER" id="PTHR45769:SF3">
    <property type="entry name" value="ADENOSINE KINASE"/>
    <property type="match status" value="1"/>
</dbReference>
<dbReference type="Proteomes" id="UP001487740">
    <property type="component" value="Unassembled WGS sequence"/>
</dbReference>
<comment type="subcellular location">
    <subcellularLocation>
        <location evidence="9">Nucleus</location>
    </subcellularLocation>
</comment>
<dbReference type="GO" id="GO:0044209">
    <property type="term" value="P:AMP salvage"/>
    <property type="evidence" value="ECO:0007669"/>
    <property type="project" value="UniProtKB-UniRule"/>
</dbReference>
<name>A0AAW0TDK5_SCYPA</name>